<keyword evidence="3 6" id="KW-0812">Transmembrane</keyword>
<comment type="subcellular location">
    <subcellularLocation>
        <location evidence="1">Membrane</location>
        <topology evidence="1">Multi-pass membrane protein</topology>
    </subcellularLocation>
</comment>
<evidence type="ECO:0000256" key="3">
    <source>
        <dbReference type="ARBA" id="ARBA00022692"/>
    </source>
</evidence>
<keyword evidence="8" id="KW-1185">Reference proteome</keyword>
<reference evidence="7 8" key="1">
    <citation type="submission" date="2019-06" db="EMBL/GenBank/DDBJ databases">
        <title>Genomic insights into carbon and energy metabolism of Deferribacter autotrophicus revealed new metabolic traits in the phylum Deferribacteres.</title>
        <authorList>
            <person name="Slobodkin A.I."/>
            <person name="Slobodkina G.B."/>
            <person name="Allioux M."/>
            <person name="Alain K."/>
            <person name="Jebbar M."/>
            <person name="Shadrin V."/>
            <person name="Kublanov I.V."/>
            <person name="Toshchakov S.V."/>
            <person name="Bonch-Osmolovskaya E.A."/>
        </authorList>
    </citation>
    <scope>NUCLEOTIDE SEQUENCE [LARGE SCALE GENOMIC DNA]</scope>
    <source>
        <strain evidence="7 8">SL50</strain>
    </source>
</reference>
<dbReference type="AlphaFoldDB" id="A0A5A8F8B3"/>
<evidence type="ECO:0000256" key="6">
    <source>
        <dbReference type="SAM" id="Phobius"/>
    </source>
</evidence>
<keyword evidence="4 6" id="KW-1133">Transmembrane helix</keyword>
<feature type="transmembrane region" description="Helical" evidence="6">
    <location>
        <begin position="47"/>
        <end position="68"/>
    </location>
</feature>
<name>A0A5A8F8B3_9BACT</name>
<dbReference type="EMBL" id="VFJB01000004">
    <property type="protein sequence ID" value="KAA0258622.1"/>
    <property type="molecule type" value="Genomic_DNA"/>
</dbReference>
<dbReference type="InterPro" id="IPR051611">
    <property type="entry name" value="ECF_transporter_component"/>
</dbReference>
<keyword evidence="5 6" id="KW-0472">Membrane</keyword>
<dbReference type="Pfam" id="PF02361">
    <property type="entry name" value="CbiQ"/>
    <property type="match status" value="1"/>
</dbReference>
<dbReference type="CDD" id="cd16914">
    <property type="entry name" value="EcfT"/>
    <property type="match status" value="1"/>
</dbReference>
<evidence type="ECO:0000256" key="2">
    <source>
        <dbReference type="ARBA" id="ARBA00022475"/>
    </source>
</evidence>
<feature type="transmembrane region" description="Helical" evidence="6">
    <location>
        <begin position="150"/>
        <end position="169"/>
    </location>
</feature>
<gene>
    <name evidence="7" type="ORF">FHQ18_05540</name>
</gene>
<evidence type="ECO:0008006" key="9">
    <source>
        <dbReference type="Google" id="ProtNLM"/>
    </source>
</evidence>
<dbReference type="PANTHER" id="PTHR34857:SF2">
    <property type="entry name" value="SLL0384 PROTEIN"/>
    <property type="match status" value="1"/>
</dbReference>
<keyword evidence="2" id="KW-1003">Cell membrane</keyword>
<feature type="transmembrane region" description="Helical" evidence="6">
    <location>
        <begin position="6"/>
        <end position="35"/>
    </location>
</feature>
<dbReference type="PANTHER" id="PTHR34857">
    <property type="entry name" value="SLL0384 PROTEIN"/>
    <property type="match status" value="1"/>
</dbReference>
<dbReference type="Proteomes" id="UP000322876">
    <property type="component" value="Unassembled WGS sequence"/>
</dbReference>
<dbReference type="RefSeq" id="WP_149266174.1">
    <property type="nucleotide sequence ID" value="NZ_VFJB01000004.1"/>
</dbReference>
<evidence type="ECO:0000256" key="5">
    <source>
        <dbReference type="ARBA" id="ARBA00023136"/>
    </source>
</evidence>
<feature type="transmembrane region" description="Helical" evidence="6">
    <location>
        <begin position="197"/>
        <end position="215"/>
    </location>
</feature>
<sequence>MNFNFLFLSLIFYAFSIAFKSNFTFIDIIPIFILFIFSIRKIEFLKFVVYLLKLNIFIFFLIMTIYLFHRDFYSIKLILIRVNLIIIFNLLVILSHQKHEIFNSLVHLKIPWKIKALLIFSFKYIDIFFSEKDKLLETLKIRNFKSKTNLLTYKTIASIIGALIHRAFLKAQALQDALITRNFNGKFYTLSKPSISLNDYLLLIATIIIFSYNLLNGM</sequence>
<dbReference type="OrthoDB" id="4533at2"/>
<feature type="transmembrane region" description="Helical" evidence="6">
    <location>
        <begin position="74"/>
        <end position="94"/>
    </location>
</feature>
<proteinExistence type="predicted"/>
<dbReference type="InterPro" id="IPR003339">
    <property type="entry name" value="ABC/ECF_trnsptr_transmembrane"/>
</dbReference>
<evidence type="ECO:0000313" key="8">
    <source>
        <dbReference type="Proteomes" id="UP000322876"/>
    </source>
</evidence>
<evidence type="ECO:0000256" key="4">
    <source>
        <dbReference type="ARBA" id="ARBA00022989"/>
    </source>
</evidence>
<dbReference type="GO" id="GO:0005886">
    <property type="term" value="C:plasma membrane"/>
    <property type="evidence" value="ECO:0007669"/>
    <property type="project" value="UniProtKB-ARBA"/>
</dbReference>
<evidence type="ECO:0000313" key="7">
    <source>
        <dbReference type="EMBL" id="KAA0258622.1"/>
    </source>
</evidence>
<organism evidence="7 8">
    <name type="scientific">Deferribacter autotrophicus</name>
    <dbReference type="NCBI Taxonomy" id="500465"/>
    <lineage>
        <taxon>Bacteria</taxon>
        <taxon>Pseudomonadati</taxon>
        <taxon>Deferribacterota</taxon>
        <taxon>Deferribacteres</taxon>
        <taxon>Deferribacterales</taxon>
        <taxon>Deferribacteraceae</taxon>
        <taxon>Deferribacter</taxon>
    </lineage>
</organism>
<protein>
    <recommendedName>
        <fullName evidence="9">Energy-coupling factor transporter transmembrane protein EcfT</fullName>
    </recommendedName>
</protein>
<evidence type="ECO:0000256" key="1">
    <source>
        <dbReference type="ARBA" id="ARBA00004141"/>
    </source>
</evidence>
<accession>A0A5A8F8B3</accession>
<comment type="caution">
    <text evidence="7">The sequence shown here is derived from an EMBL/GenBank/DDBJ whole genome shotgun (WGS) entry which is preliminary data.</text>
</comment>